<dbReference type="PaxDb" id="8022-A0A060YMZ6"/>
<reference evidence="1" key="1">
    <citation type="journal article" date="2014" name="Nat. Commun.">
        <title>The rainbow trout genome provides novel insights into evolution after whole-genome duplication in vertebrates.</title>
        <authorList>
            <person name="Berthelot C."/>
            <person name="Brunet F."/>
            <person name="Chalopin D."/>
            <person name="Juanchich A."/>
            <person name="Bernard M."/>
            <person name="Noel B."/>
            <person name="Bento P."/>
            <person name="Da Silva C."/>
            <person name="Labadie K."/>
            <person name="Alberti A."/>
            <person name="Aury J.M."/>
            <person name="Louis A."/>
            <person name="Dehais P."/>
            <person name="Bardou P."/>
            <person name="Montfort J."/>
            <person name="Klopp C."/>
            <person name="Cabau C."/>
            <person name="Gaspin C."/>
            <person name="Thorgaard G.H."/>
            <person name="Boussaha M."/>
            <person name="Quillet E."/>
            <person name="Guyomard R."/>
            <person name="Galiana D."/>
            <person name="Bobe J."/>
            <person name="Volff J.N."/>
            <person name="Genet C."/>
            <person name="Wincker P."/>
            <person name="Jaillon O."/>
            <person name="Roest Crollius H."/>
            <person name="Guiguen Y."/>
        </authorList>
    </citation>
    <scope>NUCLEOTIDE SEQUENCE [LARGE SCALE GENOMIC DNA]</scope>
</reference>
<evidence type="ECO:0000313" key="1">
    <source>
        <dbReference type="EMBL" id="CDQ90814.1"/>
    </source>
</evidence>
<gene>
    <name evidence="1" type="ORF">GSONMT00034154001</name>
</gene>
<organism evidence="1 2">
    <name type="scientific">Oncorhynchus mykiss</name>
    <name type="common">Rainbow trout</name>
    <name type="synonym">Salmo gairdneri</name>
    <dbReference type="NCBI Taxonomy" id="8022"/>
    <lineage>
        <taxon>Eukaryota</taxon>
        <taxon>Metazoa</taxon>
        <taxon>Chordata</taxon>
        <taxon>Craniata</taxon>
        <taxon>Vertebrata</taxon>
        <taxon>Euteleostomi</taxon>
        <taxon>Actinopterygii</taxon>
        <taxon>Neopterygii</taxon>
        <taxon>Teleostei</taxon>
        <taxon>Protacanthopterygii</taxon>
        <taxon>Salmoniformes</taxon>
        <taxon>Salmonidae</taxon>
        <taxon>Salmoninae</taxon>
        <taxon>Oncorhynchus</taxon>
    </lineage>
</organism>
<reference evidence="1" key="2">
    <citation type="submission" date="2014-03" db="EMBL/GenBank/DDBJ databases">
        <authorList>
            <person name="Genoscope - CEA"/>
        </authorList>
    </citation>
    <scope>NUCLEOTIDE SEQUENCE</scope>
</reference>
<name>A0A060YMZ6_ONCMY</name>
<protein>
    <submittedName>
        <fullName evidence="1">Uncharacterized protein</fullName>
    </submittedName>
</protein>
<dbReference type="Proteomes" id="UP000193380">
    <property type="component" value="Unassembled WGS sequence"/>
</dbReference>
<dbReference type="AlphaFoldDB" id="A0A060YMZ6"/>
<accession>A0A060YMZ6</accession>
<sequence>MIIFSSRSVLLSVYYPQIFLILTSGSYL</sequence>
<evidence type="ECO:0000313" key="2">
    <source>
        <dbReference type="Proteomes" id="UP000193380"/>
    </source>
</evidence>
<proteinExistence type="predicted"/>
<dbReference type="EMBL" id="FR910964">
    <property type="protein sequence ID" value="CDQ90814.1"/>
    <property type="molecule type" value="Genomic_DNA"/>
</dbReference>